<dbReference type="PANTHER" id="PTHR12526:SF630">
    <property type="entry name" value="GLYCOSYLTRANSFERASE"/>
    <property type="match status" value="1"/>
</dbReference>
<feature type="domain" description="Glycosyl transferase family 1" evidence="1">
    <location>
        <begin position="173"/>
        <end position="340"/>
    </location>
</feature>
<reference evidence="3 4" key="1">
    <citation type="submission" date="2021-03" db="EMBL/GenBank/DDBJ databases">
        <title>Genomic Encyclopedia of Type Strains, Phase IV (KMG-IV): sequencing the most valuable type-strain genomes for metagenomic binning, comparative biology and taxonomic classification.</title>
        <authorList>
            <person name="Goeker M."/>
        </authorList>
    </citation>
    <scope>NUCLEOTIDE SEQUENCE [LARGE SCALE GENOMIC DNA]</scope>
    <source>
        <strain evidence="3 4">DSM 24004</strain>
    </source>
</reference>
<protein>
    <submittedName>
        <fullName evidence="3">Glycosyltransferase involved in cell wall biosynthesis</fullName>
    </submittedName>
</protein>
<dbReference type="SUPFAM" id="SSF53756">
    <property type="entry name" value="UDP-Glycosyltransferase/glycogen phosphorylase"/>
    <property type="match status" value="1"/>
</dbReference>
<name>A0ABS4G9A2_9FIRM</name>
<gene>
    <name evidence="3" type="ORF">J2Z76_000115</name>
</gene>
<dbReference type="Proteomes" id="UP001519342">
    <property type="component" value="Unassembled WGS sequence"/>
</dbReference>
<sequence length="368" mass="42426">MKRIMFYLAGLDNNGGAERVISNLSNYLSKNNKVTIITTGFSKTRYKLNDEITCQSLDNNVDKAKQNRIVKNFNRVKKLNRLVKENNPDIIVTFLPNEIFRILFLKKVSIKNPVIISLRDDPATEYKTRFRKKLMYHLVKYANGIVFQTKEASDFFDINIKEKSTIIPNPINEKFIEKPFKGTRKKEIVSVGRLEPQKNHELLIDSFSNIVKKHNDYKLHIYGEGKLRNKLENKIKDMKLEDKVILKGNSNNIKEKIFESSLFVLSSNHEGMPNALMEAMSLGLPVLSTDCPCGGPNFLIENKVNGILVRVNNQDEMEEAMDNLISNPGYANKLGKEANKICSRLEPNMIYQKWENYIDEIIKNCEEQ</sequence>
<dbReference type="InterPro" id="IPR028098">
    <property type="entry name" value="Glyco_trans_4-like_N"/>
</dbReference>
<dbReference type="Pfam" id="PF00534">
    <property type="entry name" value="Glycos_transf_1"/>
    <property type="match status" value="1"/>
</dbReference>
<keyword evidence="4" id="KW-1185">Reference proteome</keyword>
<comment type="caution">
    <text evidence="3">The sequence shown here is derived from an EMBL/GenBank/DDBJ whole genome shotgun (WGS) entry which is preliminary data.</text>
</comment>
<proteinExistence type="predicted"/>
<accession>A0ABS4G9A2</accession>
<organism evidence="3 4">
    <name type="scientific">Sedimentibacter acidaminivorans</name>
    <dbReference type="NCBI Taxonomy" id="913099"/>
    <lineage>
        <taxon>Bacteria</taxon>
        <taxon>Bacillati</taxon>
        <taxon>Bacillota</taxon>
        <taxon>Tissierellia</taxon>
        <taxon>Sedimentibacter</taxon>
    </lineage>
</organism>
<feature type="domain" description="Glycosyltransferase subfamily 4-like N-terminal" evidence="2">
    <location>
        <begin position="20"/>
        <end position="142"/>
    </location>
</feature>
<evidence type="ECO:0000313" key="4">
    <source>
        <dbReference type="Proteomes" id="UP001519342"/>
    </source>
</evidence>
<dbReference type="Pfam" id="PF13477">
    <property type="entry name" value="Glyco_trans_4_2"/>
    <property type="match status" value="1"/>
</dbReference>
<evidence type="ECO:0000313" key="3">
    <source>
        <dbReference type="EMBL" id="MBP1924262.1"/>
    </source>
</evidence>
<dbReference type="Gene3D" id="3.40.50.2000">
    <property type="entry name" value="Glycogen Phosphorylase B"/>
    <property type="match status" value="2"/>
</dbReference>
<dbReference type="PANTHER" id="PTHR12526">
    <property type="entry name" value="GLYCOSYLTRANSFERASE"/>
    <property type="match status" value="1"/>
</dbReference>
<dbReference type="EMBL" id="JAGGKS010000001">
    <property type="protein sequence ID" value="MBP1924262.1"/>
    <property type="molecule type" value="Genomic_DNA"/>
</dbReference>
<dbReference type="RefSeq" id="WP_209510041.1">
    <property type="nucleotide sequence ID" value="NZ_JAGGKS010000001.1"/>
</dbReference>
<evidence type="ECO:0000259" key="1">
    <source>
        <dbReference type="Pfam" id="PF00534"/>
    </source>
</evidence>
<dbReference type="CDD" id="cd03820">
    <property type="entry name" value="GT4_AmsD-like"/>
    <property type="match status" value="1"/>
</dbReference>
<evidence type="ECO:0000259" key="2">
    <source>
        <dbReference type="Pfam" id="PF13477"/>
    </source>
</evidence>
<dbReference type="InterPro" id="IPR001296">
    <property type="entry name" value="Glyco_trans_1"/>
</dbReference>